<name>A0A318TAK2_9HYPH</name>
<reference evidence="3 4" key="1">
    <citation type="submission" date="2018-06" db="EMBL/GenBank/DDBJ databases">
        <title>Genomic Encyclopedia of Type Strains, Phase III (KMG-III): the genomes of soil and plant-associated and newly described type strains.</title>
        <authorList>
            <person name="Whitman W."/>
        </authorList>
    </citation>
    <scope>NUCLEOTIDE SEQUENCE [LARGE SCALE GENOMIC DNA]</scope>
    <source>
        <strain evidence="3 4">ORS 1419</strain>
    </source>
</reference>
<dbReference type="OrthoDB" id="9815229at2"/>
<dbReference type="SUPFAM" id="SSF53955">
    <property type="entry name" value="Lysozyme-like"/>
    <property type="match status" value="1"/>
</dbReference>
<dbReference type="InterPro" id="IPR018537">
    <property type="entry name" value="Peptidoglycan-bd_3"/>
</dbReference>
<feature type="domain" description="TtsA-like Glycoside hydrolase family 108" evidence="1">
    <location>
        <begin position="11"/>
        <end position="94"/>
    </location>
</feature>
<comment type="caution">
    <text evidence="3">The sequence shown here is derived from an EMBL/GenBank/DDBJ whole genome shotgun (WGS) entry which is preliminary data.</text>
</comment>
<dbReference type="Pfam" id="PF09374">
    <property type="entry name" value="PG_binding_3"/>
    <property type="match status" value="1"/>
</dbReference>
<evidence type="ECO:0000313" key="3">
    <source>
        <dbReference type="EMBL" id="PYE87868.1"/>
    </source>
</evidence>
<sequence>MAQGTFPKCIQYIFAEEGGFSDNPADPGGATNMGITQATLAAWQGQAVTLEDVEDLSRQTATAIYQEEYWDKIDGDNLPAGLDYAVFDFAVNSGPPRAAMTLQEIVGVAADGLIGIQTIQAVDSQSTEYLINTLCDRRLAWLQTLSTFNTFGNGWTGRVERVRTRALALAGGSSAGPAIVPGEPAPGKAWQNSTSLASIVAKPEVLGSVGAVASGIAAITTGQYSFVGAMILSAAVGIWHFVQRVRSEP</sequence>
<accession>A0A318TAK2</accession>
<dbReference type="CDD" id="cd13926">
    <property type="entry name" value="N-acetylmuramidase_GH108"/>
    <property type="match status" value="1"/>
</dbReference>
<dbReference type="Pfam" id="PF05838">
    <property type="entry name" value="Glyco_hydro_108"/>
    <property type="match status" value="1"/>
</dbReference>
<keyword evidence="4" id="KW-1185">Reference proteome</keyword>
<dbReference type="InterPro" id="IPR008565">
    <property type="entry name" value="TtsA-like_GH18_dom"/>
</dbReference>
<dbReference type="Gene3D" id="1.20.141.10">
    <property type="entry name" value="Chitosanase, subunit A, domain 1"/>
    <property type="match status" value="1"/>
</dbReference>
<gene>
    <name evidence="3" type="ORF">C7477_11053</name>
</gene>
<organism evidence="3 4">
    <name type="scientific">Phyllobacterium leguminum</name>
    <dbReference type="NCBI Taxonomy" id="314237"/>
    <lineage>
        <taxon>Bacteria</taxon>
        <taxon>Pseudomonadati</taxon>
        <taxon>Pseudomonadota</taxon>
        <taxon>Alphaproteobacteria</taxon>
        <taxon>Hyphomicrobiales</taxon>
        <taxon>Phyllobacteriaceae</taxon>
        <taxon>Phyllobacterium</taxon>
    </lineage>
</organism>
<dbReference type="AlphaFoldDB" id="A0A318TAK2"/>
<evidence type="ECO:0000259" key="2">
    <source>
        <dbReference type="Pfam" id="PF09374"/>
    </source>
</evidence>
<evidence type="ECO:0000259" key="1">
    <source>
        <dbReference type="Pfam" id="PF05838"/>
    </source>
</evidence>
<dbReference type="RefSeq" id="WP_110751669.1">
    <property type="nucleotide sequence ID" value="NZ_QJTF01000010.1"/>
</dbReference>
<dbReference type="EMBL" id="QJTF01000010">
    <property type="protein sequence ID" value="PYE87868.1"/>
    <property type="molecule type" value="Genomic_DNA"/>
</dbReference>
<feature type="domain" description="Peptidoglycan binding" evidence="2">
    <location>
        <begin position="98"/>
        <end position="158"/>
    </location>
</feature>
<dbReference type="InterPro" id="IPR023346">
    <property type="entry name" value="Lysozyme-like_dom_sf"/>
</dbReference>
<protein>
    <submittedName>
        <fullName evidence="3">Lysozyme family protein</fullName>
    </submittedName>
</protein>
<dbReference type="Proteomes" id="UP000247454">
    <property type="component" value="Unassembled WGS sequence"/>
</dbReference>
<evidence type="ECO:0000313" key="4">
    <source>
        <dbReference type="Proteomes" id="UP000247454"/>
    </source>
</evidence>
<proteinExistence type="predicted"/>